<name>A0ABY6IYI6_9BACT</name>
<keyword evidence="1" id="KW-0472">Membrane</keyword>
<dbReference type="InterPro" id="IPR012910">
    <property type="entry name" value="Plug_dom"/>
</dbReference>
<dbReference type="InterPro" id="IPR023997">
    <property type="entry name" value="TonB-dep_OMP_SusC/RagA_CS"/>
</dbReference>
<gene>
    <name evidence="3" type="ORF">MKQ68_14035</name>
</gene>
<protein>
    <submittedName>
        <fullName evidence="3">SusC/RagA family TonB-linked outer membrane protein</fullName>
    </submittedName>
</protein>
<sequence>MHTILRLAKRRWALHFVAALLLQIGLFGYALGQVAQKRVSITVGAVSLTEALEEIRKTSRLNFMYDPVLMATYKVQPQTFKDQLVADVLKELLKTTDLQYTSDNDGSILIKKNKTVAGPAGNSNGIQMQGTVTDSTGQALPGVTVMANGRSNIGAVTDANGKFSLLVPNDVKFVNMTMMGYYELQVAVRSNAANQPFVLRANNSALDEVVVVGYGTTQRKASIVGAVQTIKPEDLRATSANLTTSFAGKIAGMISVQRNGAPGADGANFWIRGVSTFGTNTSPLIVLDGVEIVSNMLNAIAPESIESFSILKDATATALYGSRGANGVLIITTKNGGNRESMNVNVRVQGGLSAPTRIQPIADGVKYMETYNEARSNNGQPAYYSQEQIDGTRDKLNPYAFPYNDWYNILFKDHTFNQNANVSVTGGGKKVNYFLNAAFFNETGILKDQATGPYNSNVGLKRYMFQSNVSAAITPTTRIGVKMNTQLNYRQLPSVDVDDLFQYTMKINQVDFPALFPHALLQGADPGITYYGNAPGWDGGVTQINPLALVDRGYAQTYQSYLTTVFNVDQDLKFITQGLKARVLASFFNMAYSNQTRSKTPFYKTLNGYTVDANGAYQLDVGDIGPAGTTYLTYGAGRDGEREYALQGSIEYGRQFGPKGVHDVNALLLYHHRQNDENGITATETEILPRREQGLAGRLTYGYGGRYLAEVNFGYNGSENFISGKRFGFFPSFALGWNVTNEPFFDPIKDKITYLKFRASWGKAGNDALNIRFPYLSTATTNAAIGNLYLGPNRTLPRGISLNAIGNPDATWEESKKTNVGIEVGLFNKLMLIADIFSEKRTGIFMQRRSIPNSAGYEGTTPYANIGAVTNRGVDASLEYNTKISSKLSISLRGAFTYAHNEVTARDEPALTYPYMSVLGHPINTVFGLVAEGLFADQADIDKSPRHTFTAAVKPGDIKYRDMNGDNVIDANDATAIGNPTTPEIVYGFGPSIQYDKFDFSFFFQGTGRVSINMNAHHPFTDGTNSGFNIAKWIADDHWSESNPNPNAAYPRLSHVINQNNVKSSSFWVYNGSFLRLKTLEAGYTYKGFRAYVSGTNLLTFSKFKYWDPEQGSGNGLSYPLQRTYNLGLQYNF</sequence>
<dbReference type="EMBL" id="CP107006">
    <property type="protein sequence ID" value="UYQ91211.1"/>
    <property type="molecule type" value="Genomic_DNA"/>
</dbReference>
<dbReference type="PROSITE" id="PS52016">
    <property type="entry name" value="TONB_DEPENDENT_REC_3"/>
    <property type="match status" value="1"/>
</dbReference>
<dbReference type="NCBIfam" id="TIGR04057">
    <property type="entry name" value="SusC_RagA_signa"/>
    <property type="match status" value="1"/>
</dbReference>
<evidence type="ECO:0000313" key="4">
    <source>
        <dbReference type="Proteomes" id="UP001162741"/>
    </source>
</evidence>
<keyword evidence="1" id="KW-1134">Transmembrane beta strand</keyword>
<feature type="domain" description="TonB-dependent receptor plug" evidence="2">
    <location>
        <begin position="221"/>
        <end position="328"/>
    </location>
</feature>
<keyword evidence="1" id="KW-0812">Transmembrane</keyword>
<dbReference type="InterPro" id="IPR037066">
    <property type="entry name" value="Plug_dom_sf"/>
</dbReference>
<dbReference type="SUPFAM" id="SSF56935">
    <property type="entry name" value="Porins"/>
    <property type="match status" value="1"/>
</dbReference>
<dbReference type="Pfam" id="PF07715">
    <property type="entry name" value="Plug"/>
    <property type="match status" value="1"/>
</dbReference>
<keyword evidence="1" id="KW-0998">Cell outer membrane</keyword>
<comment type="similarity">
    <text evidence="1">Belongs to the TonB-dependent receptor family.</text>
</comment>
<evidence type="ECO:0000259" key="2">
    <source>
        <dbReference type="Pfam" id="PF07715"/>
    </source>
</evidence>
<organism evidence="3 4">
    <name type="scientific">Chitinophaga horti</name>
    <dbReference type="NCBI Taxonomy" id="2920382"/>
    <lineage>
        <taxon>Bacteria</taxon>
        <taxon>Pseudomonadati</taxon>
        <taxon>Bacteroidota</taxon>
        <taxon>Chitinophagia</taxon>
        <taxon>Chitinophagales</taxon>
        <taxon>Chitinophagaceae</taxon>
        <taxon>Chitinophaga</taxon>
    </lineage>
</organism>
<dbReference type="Pfam" id="PF13715">
    <property type="entry name" value="CarbopepD_reg_2"/>
    <property type="match status" value="1"/>
</dbReference>
<dbReference type="InterPro" id="IPR008969">
    <property type="entry name" value="CarboxyPept-like_regulatory"/>
</dbReference>
<dbReference type="SUPFAM" id="SSF49464">
    <property type="entry name" value="Carboxypeptidase regulatory domain-like"/>
    <property type="match status" value="1"/>
</dbReference>
<dbReference type="InterPro" id="IPR039426">
    <property type="entry name" value="TonB-dep_rcpt-like"/>
</dbReference>
<evidence type="ECO:0000313" key="3">
    <source>
        <dbReference type="EMBL" id="UYQ91211.1"/>
    </source>
</evidence>
<dbReference type="Proteomes" id="UP001162741">
    <property type="component" value="Chromosome"/>
</dbReference>
<dbReference type="RefSeq" id="WP_264279681.1">
    <property type="nucleotide sequence ID" value="NZ_CP107006.1"/>
</dbReference>
<evidence type="ECO:0000256" key="1">
    <source>
        <dbReference type="PROSITE-ProRule" id="PRU01360"/>
    </source>
</evidence>
<reference evidence="3" key="1">
    <citation type="submission" date="2022-10" db="EMBL/GenBank/DDBJ databases">
        <title>Chitinophaga sp. nov., isolated from soil.</title>
        <authorList>
            <person name="Jeon C.O."/>
        </authorList>
    </citation>
    <scope>NUCLEOTIDE SEQUENCE</scope>
    <source>
        <strain evidence="3">R8</strain>
    </source>
</reference>
<proteinExistence type="inferred from homology"/>
<dbReference type="InterPro" id="IPR023996">
    <property type="entry name" value="TonB-dep_OMP_SusC/RagA"/>
</dbReference>
<dbReference type="NCBIfam" id="TIGR04056">
    <property type="entry name" value="OMP_RagA_SusC"/>
    <property type="match status" value="1"/>
</dbReference>
<comment type="subcellular location">
    <subcellularLocation>
        <location evidence="1">Cell outer membrane</location>
        <topology evidence="1">Multi-pass membrane protein</topology>
    </subcellularLocation>
</comment>
<keyword evidence="4" id="KW-1185">Reference proteome</keyword>
<dbReference type="Gene3D" id="2.60.40.1120">
    <property type="entry name" value="Carboxypeptidase-like, regulatory domain"/>
    <property type="match status" value="1"/>
</dbReference>
<accession>A0ABY6IYI6</accession>
<dbReference type="Gene3D" id="2.170.130.10">
    <property type="entry name" value="TonB-dependent receptor, plug domain"/>
    <property type="match status" value="1"/>
</dbReference>
<keyword evidence="1" id="KW-0813">Transport</keyword>